<dbReference type="NCBIfam" id="TIGR00756">
    <property type="entry name" value="PPR"/>
    <property type="match status" value="3"/>
</dbReference>
<feature type="repeat" description="PPR" evidence="2">
    <location>
        <begin position="603"/>
        <end position="637"/>
    </location>
</feature>
<feature type="domain" description="Pentatricopeptide repeat-containing protein-mitochondrial" evidence="3">
    <location>
        <begin position="455"/>
        <end position="548"/>
    </location>
</feature>
<proteinExistence type="predicted"/>
<dbReference type="Gene3D" id="1.25.40.10">
    <property type="entry name" value="Tetratricopeptide repeat domain"/>
    <property type="match status" value="2"/>
</dbReference>
<feature type="repeat" description="PPR" evidence="2">
    <location>
        <begin position="498"/>
        <end position="532"/>
    </location>
</feature>
<dbReference type="PANTHER" id="PTHR46862:SF2">
    <property type="entry name" value="OS02G0611400 PROTEIN"/>
    <property type="match status" value="1"/>
</dbReference>
<reference evidence="4" key="1">
    <citation type="submission" date="2023-03" db="UniProtKB">
        <authorList>
            <consortium name="EnsemblPlants"/>
        </authorList>
    </citation>
    <scope>IDENTIFICATION</scope>
</reference>
<dbReference type="AlphaFoldDB" id="A0A9I9D080"/>
<dbReference type="InterPro" id="IPR002885">
    <property type="entry name" value="PPR_rpt"/>
</dbReference>
<feature type="repeat" description="PPR" evidence="2">
    <location>
        <begin position="638"/>
        <end position="672"/>
    </location>
</feature>
<protein>
    <recommendedName>
        <fullName evidence="3">Pentatricopeptide repeat-containing protein-mitochondrial domain-containing protein</fullName>
    </recommendedName>
</protein>
<dbReference type="Pfam" id="PF23276">
    <property type="entry name" value="TPR_24"/>
    <property type="match status" value="1"/>
</dbReference>
<dbReference type="InterPro" id="IPR011990">
    <property type="entry name" value="TPR-like_helical_dom_sf"/>
</dbReference>
<dbReference type="PROSITE" id="PS51375">
    <property type="entry name" value="PPR"/>
    <property type="match status" value="5"/>
</dbReference>
<dbReference type="Gramene" id="MELO3C010957.2.1">
    <property type="protein sequence ID" value="MELO3C010957.2.1"/>
    <property type="gene ID" value="MELO3C010957.2"/>
</dbReference>
<evidence type="ECO:0000313" key="4">
    <source>
        <dbReference type="EnsemblPlants" id="MELO3C010957.2.1"/>
    </source>
</evidence>
<feature type="repeat" description="PPR" evidence="2">
    <location>
        <begin position="533"/>
        <end position="567"/>
    </location>
</feature>
<dbReference type="PANTHER" id="PTHR46862">
    <property type="entry name" value="OS07G0661900 PROTEIN"/>
    <property type="match status" value="1"/>
</dbReference>
<dbReference type="InterPro" id="IPR057027">
    <property type="entry name" value="TPR_mt"/>
</dbReference>
<dbReference type="EnsemblPlants" id="MELO3C010957.2.1">
    <property type="protein sequence ID" value="MELO3C010957.2.1"/>
    <property type="gene ID" value="MELO3C010957.2"/>
</dbReference>
<evidence type="ECO:0000256" key="2">
    <source>
        <dbReference type="PROSITE-ProRule" id="PRU00708"/>
    </source>
</evidence>
<dbReference type="Pfam" id="PF01535">
    <property type="entry name" value="PPR"/>
    <property type="match status" value="1"/>
</dbReference>
<dbReference type="SUPFAM" id="SSF48452">
    <property type="entry name" value="TPR-like"/>
    <property type="match status" value="1"/>
</dbReference>
<evidence type="ECO:0000259" key="3">
    <source>
        <dbReference type="Pfam" id="PF23276"/>
    </source>
</evidence>
<feature type="repeat" description="PPR" evidence="2">
    <location>
        <begin position="463"/>
        <end position="497"/>
    </location>
</feature>
<name>A0A9I9D080_CUCME</name>
<sequence>CFSPKPYFSSVTSIFPLVPTALPALFIPAAASPVTAALSAFQRNCRDLPFSHSLAPPTNLIISGFFFSETQGSKQGKGPKMSLKHLLLRQTRKNFSKINGNLLDRQSPSINATHIFITKPSFSLLDSHHGYYSSIAARNFELSKSNSIFSRCIHFTVTKLNNAAIELKPESAEVEDDDGSMNEFLSRFVWIMRGKISEAFPDYDKQTVNAMLLMIVEKVVSEMEKGSFEQTLKSSTDNPDWDLSEDLWKTVSEVSNMVLDDMKKATKKEKMKGFLLSREVQEMCRFAGEVGIRGDMLREFRFKWAREKMEESEFYEGLEQLRKKAHTQEETYDSASGTEAASEVKSEAFSLPKRRGKLKYKIYGLDLSDTKWSEVADKIHEAGQMLWPPEPKPISGMCKLVTERILSLNENDDPSPLLAEWKELLQPTRIDWITLLDRLNEKNRFLYFKVAELLLNEESFQTNIRDYSKLVDVYAKESRLEDAERILMKMNEKGITPDILTATVLVHMYSKVGNLDRAKEAFDTLKSHGFQPDEKVYNSMIMAYVNAGQPKLGESLMRDMEARDIKPSQDIYMALLRSFSQCGNVSGAGRIAATMQFAGISPNLESCTLLVEAYGQAGDPDQARNNFDYMIKLGHAPDDRCTASMIAAYEKKNLLDKALDLLLQLEKDGFEPGLLTYAVLVDWLGKLQLVDEAEQVLGKIGARGHSFPIKVRISLCDMYSRAGIEKKALQALRILEAKKEELGHADFERIINGLVAGGFLQDAKRMAGVMEAQGFTASQPLQMALRTSQALRGRRLP</sequence>
<evidence type="ECO:0000256" key="1">
    <source>
        <dbReference type="ARBA" id="ARBA00022737"/>
    </source>
</evidence>
<organism evidence="4">
    <name type="scientific">Cucumis melo</name>
    <name type="common">Muskmelon</name>
    <dbReference type="NCBI Taxonomy" id="3656"/>
    <lineage>
        <taxon>Eukaryota</taxon>
        <taxon>Viridiplantae</taxon>
        <taxon>Streptophyta</taxon>
        <taxon>Embryophyta</taxon>
        <taxon>Tracheophyta</taxon>
        <taxon>Spermatophyta</taxon>
        <taxon>Magnoliopsida</taxon>
        <taxon>eudicotyledons</taxon>
        <taxon>Gunneridae</taxon>
        <taxon>Pentapetalae</taxon>
        <taxon>rosids</taxon>
        <taxon>fabids</taxon>
        <taxon>Cucurbitales</taxon>
        <taxon>Cucurbitaceae</taxon>
        <taxon>Benincaseae</taxon>
        <taxon>Cucumis</taxon>
    </lineage>
</organism>
<dbReference type="Pfam" id="PF13812">
    <property type="entry name" value="PPR_3"/>
    <property type="match status" value="1"/>
</dbReference>
<accession>A0A9I9D080</accession>
<keyword evidence="1" id="KW-0677">Repeat</keyword>